<feature type="compositionally biased region" description="Basic and acidic residues" evidence="5">
    <location>
        <begin position="1"/>
        <end position="10"/>
    </location>
</feature>
<feature type="compositionally biased region" description="Low complexity" evidence="5">
    <location>
        <begin position="20"/>
        <end position="42"/>
    </location>
</feature>
<dbReference type="PANTHER" id="PTHR12649">
    <property type="entry name" value="PEPTIDYL-TRNA HYDROLASE 2"/>
    <property type="match status" value="1"/>
</dbReference>
<dbReference type="STRING" id="299467.A0A443SIL4"/>
<feature type="region of interest" description="Disordered" evidence="5">
    <location>
        <begin position="1"/>
        <end position="44"/>
    </location>
</feature>
<keyword evidence="8" id="KW-1185">Reference proteome</keyword>
<dbReference type="InterPro" id="IPR015940">
    <property type="entry name" value="UBA"/>
</dbReference>
<comment type="caution">
    <text evidence="7">The sequence shown here is derived from an EMBL/GenBank/DDBJ whole genome shotgun (WGS) entry which is preliminary data.</text>
</comment>
<protein>
    <recommendedName>
        <fullName evidence="1">peptidyl-tRNA hydrolase</fullName>
        <ecNumber evidence="1">3.1.1.29</ecNumber>
    </recommendedName>
</protein>
<dbReference type="InterPro" id="IPR009060">
    <property type="entry name" value="UBA-like_sf"/>
</dbReference>
<dbReference type="AlphaFoldDB" id="A0A443SIL4"/>
<organism evidence="7 8">
    <name type="scientific">Leptotrombidium deliense</name>
    <dbReference type="NCBI Taxonomy" id="299467"/>
    <lineage>
        <taxon>Eukaryota</taxon>
        <taxon>Metazoa</taxon>
        <taxon>Ecdysozoa</taxon>
        <taxon>Arthropoda</taxon>
        <taxon>Chelicerata</taxon>
        <taxon>Arachnida</taxon>
        <taxon>Acari</taxon>
        <taxon>Acariformes</taxon>
        <taxon>Trombidiformes</taxon>
        <taxon>Prostigmata</taxon>
        <taxon>Anystina</taxon>
        <taxon>Parasitengona</taxon>
        <taxon>Trombiculoidea</taxon>
        <taxon>Trombiculidae</taxon>
        <taxon>Leptotrombidium</taxon>
    </lineage>
</organism>
<dbReference type="SUPFAM" id="SSF102462">
    <property type="entry name" value="Peptidyl-tRNA hydrolase II"/>
    <property type="match status" value="1"/>
</dbReference>
<dbReference type="Gene3D" id="1.10.8.10">
    <property type="entry name" value="DNA helicase RuvA subunit, C-terminal domain"/>
    <property type="match status" value="1"/>
</dbReference>
<sequence>MADKSERGVGDGEEATSDVAKTTGKTSADATSSDSSLQQTTKNWEPNSELMTLLTSMGITHIAAKKALFYTGNNSAEMAAAWIFENPEADLETPLELEASDDKKTNSSLVGSLLKMAFSNENTNRSTSSDLYKMVFVVNQSLEMGVGKIAAQVAHSAIGIHSLMLQDKTRFGDALTRWYVFGQTKIVLRGNTTQHLVELEKKAIDIGLATYLVHDAGKTQIPSGSKTVLSIFGKVDLVDSVTGSLRLL</sequence>
<evidence type="ECO:0000256" key="5">
    <source>
        <dbReference type="SAM" id="MobiDB-lite"/>
    </source>
</evidence>
<accession>A0A443SIL4</accession>
<dbReference type="EMBL" id="NCKV01002068">
    <property type="protein sequence ID" value="RWS27366.1"/>
    <property type="molecule type" value="Genomic_DNA"/>
</dbReference>
<evidence type="ECO:0000256" key="3">
    <source>
        <dbReference type="ARBA" id="ARBA00038050"/>
    </source>
</evidence>
<dbReference type="GO" id="GO:0004045">
    <property type="term" value="F:peptidyl-tRNA hydrolase activity"/>
    <property type="evidence" value="ECO:0007669"/>
    <property type="project" value="UniProtKB-EC"/>
</dbReference>
<dbReference type="CDD" id="cd14296">
    <property type="entry name" value="UBA1_scUBP14_like"/>
    <property type="match status" value="1"/>
</dbReference>
<dbReference type="InterPro" id="IPR002833">
    <property type="entry name" value="PTH2"/>
</dbReference>
<proteinExistence type="inferred from homology"/>
<dbReference type="EC" id="3.1.1.29" evidence="1"/>
<dbReference type="Pfam" id="PF01981">
    <property type="entry name" value="PTH2"/>
    <property type="match status" value="1"/>
</dbReference>
<dbReference type="InterPro" id="IPR023476">
    <property type="entry name" value="Pep_tRNA_hydro_II_dom_sf"/>
</dbReference>
<dbReference type="FunFam" id="3.40.1490.10:FF:000002">
    <property type="entry name" value="Peptidyl-tRNA hydrolase 2, mitochondrial"/>
    <property type="match status" value="1"/>
</dbReference>
<dbReference type="GO" id="GO:0005829">
    <property type="term" value="C:cytosol"/>
    <property type="evidence" value="ECO:0007669"/>
    <property type="project" value="TreeGrafter"/>
</dbReference>
<keyword evidence="2 7" id="KW-0378">Hydrolase</keyword>
<dbReference type="NCBIfam" id="TIGR00283">
    <property type="entry name" value="arch_pth2"/>
    <property type="match status" value="1"/>
</dbReference>
<dbReference type="Gene3D" id="3.40.1490.10">
    <property type="entry name" value="Bit1"/>
    <property type="match status" value="1"/>
</dbReference>
<dbReference type="Proteomes" id="UP000288716">
    <property type="component" value="Unassembled WGS sequence"/>
</dbReference>
<dbReference type="Pfam" id="PF22562">
    <property type="entry name" value="UBA_7"/>
    <property type="match status" value="1"/>
</dbReference>
<evidence type="ECO:0000313" key="7">
    <source>
        <dbReference type="EMBL" id="RWS27366.1"/>
    </source>
</evidence>
<evidence type="ECO:0000256" key="1">
    <source>
        <dbReference type="ARBA" id="ARBA00013260"/>
    </source>
</evidence>
<evidence type="ECO:0000259" key="6">
    <source>
        <dbReference type="PROSITE" id="PS50030"/>
    </source>
</evidence>
<evidence type="ECO:0000256" key="4">
    <source>
        <dbReference type="ARBA" id="ARBA00048707"/>
    </source>
</evidence>
<feature type="domain" description="UBA" evidence="6">
    <location>
        <begin position="45"/>
        <end position="86"/>
    </location>
</feature>
<dbReference type="VEuPathDB" id="VectorBase:LDEU004673"/>
<dbReference type="OrthoDB" id="1733656at2759"/>
<evidence type="ECO:0000256" key="2">
    <source>
        <dbReference type="ARBA" id="ARBA00022801"/>
    </source>
</evidence>
<comment type="similarity">
    <text evidence="3">Belongs to the PTH2 family.</text>
</comment>
<dbReference type="PANTHER" id="PTHR12649:SF29">
    <property type="entry name" value="AMINOACYL-TRNA HYDROLASE"/>
    <property type="match status" value="1"/>
</dbReference>
<gene>
    <name evidence="7" type="ORF">B4U80_08582</name>
</gene>
<comment type="catalytic activity">
    <reaction evidence="4">
        <text>an N-acyl-L-alpha-aminoacyl-tRNA + H2O = an N-acyl-L-amino acid + a tRNA + H(+)</text>
        <dbReference type="Rhea" id="RHEA:54448"/>
        <dbReference type="Rhea" id="RHEA-COMP:10123"/>
        <dbReference type="Rhea" id="RHEA-COMP:13883"/>
        <dbReference type="ChEBI" id="CHEBI:15377"/>
        <dbReference type="ChEBI" id="CHEBI:15378"/>
        <dbReference type="ChEBI" id="CHEBI:59874"/>
        <dbReference type="ChEBI" id="CHEBI:78442"/>
        <dbReference type="ChEBI" id="CHEBI:138191"/>
        <dbReference type="EC" id="3.1.1.29"/>
    </reaction>
</comment>
<dbReference type="SMART" id="SM00165">
    <property type="entry name" value="UBA"/>
    <property type="match status" value="1"/>
</dbReference>
<dbReference type="SUPFAM" id="SSF46934">
    <property type="entry name" value="UBA-like"/>
    <property type="match status" value="1"/>
</dbReference>
<dbReference type="PROSITE" id="PS50030">
    <property type="entry name" value="UBA"/>
    <property type="match status" value="1"/>
</dbReference>
<name>A0A443SIL4_9ACAR</name>
<evidence type="ECO:0000313" key="8">
    <source>
        <dbReference type="Proteomes" id="UP000288716"/>
    </source>
</evidence>
<reference evidence="7 8" key="1">
    <citation type="journal article" date="2018" name="Gigascience">
        <title>Genomes of trombidid mites reveal novel predicted allergens and laterally-transferred genes associated with secondary metabolism.</title>
        <authorList>
            <person name="Dong X."/>
            <person name="Chaisiri K."/>
            <person name="Xia D."/>
            <person name="Armstrong S.D."/>
            <person name="Fang Y."/>
            <person name="Donnelly M.J."/>
            <person name="Kadowaki T."/>
            <person name="McGarry J.W."/>
            <person name="Darby A.C."/>
            <person name="Makepeace B.L."/>
        </authorList>
    </citation>
    <scope>NUCLEOTIDE SEQUENCE [LARGE SCALE GENOMIC DNA]</scope>
    <source>
        <strain evidence="7">UoL-UT</strain>
    </source>
</reference>